<dbReference type="AlphaFoldDB" id="A0AAW0BAN7"/>
<organism evidence="1 2">
    <name type="scientific">Paramarasmius palmivorus</name>
    <dbReference type="NCBI Taxonomy" id="297713"/>
    <lineage>
        <taxon>Eukaryota</taxon>
        <taxon>Fungi</taxon>
        <taxon>Dikarya</taxon>
        <taxon>Basidiomycota</taxon>
        <taxon>Agaricomycotina</taxon>
        <taxon>Agaricomycetes</taxon>
        <taxon>Agaricomycetidae</taxon>
        <taxon>Agaricales</taxon>
        <taxon>Marasmiineae</taxon>
        <taxon>Marasmiaceae</taxon>
        <taxon>Paramarasmius</taxon>
    </lineage>
</organism>
<proteinExistence type="predicted"/>
<gene>
    <name evidence="1" type="ORF">VNI00_016966</name>
</gene>
<evidence type="ECO:0000313" key="2">
    <source>
        <dbReference type="Proteomes" id="UP001383192"/>
    </source>
</evidence>
<protein>
    <submittedName>
        <fullName evidence="1">Uncharacterized protein</fullName>
    </submittedName>
</protein>
<accession>A0AAW0BAN7</accession>
<name>A0AAW0BAN7_9AGAR</name>
<evidence type="ECO:0000313" key="1">
    <source>
        <dbReference type="EMBL" id="KAK7022763.1"/>
    </source>
</evidence>
<keyword evidence="2" id="KW-1185">Reference proteome</keyword>
<reference evidence="1 2" key="1">
    <citation type="submission" date="2024-01" db="EMBL/GenBank/DDBJ databases">
        <title>A draft genome for a cacao thread blight-causing isolate of Paramarasmius palmivorus.</title>
        <authorList>
            <person name="Baruah I.K."/>
            <person name="Bukari Y."/>
            <person name="Amoako-Attah I."/>
            <person name="Meinhardt L.W."/>
            <person name="Bailey B.A."/>
            <person name="Cohen S.P."/>
        </authorList>
    </citation>
    <scope>NUCLEOTIDE SEQUENCE [LARGE SCALE GENOMIC DNA]</scope>
    <source>
        <strain evidence="1 2">GH-12</strain>
    </source>
</reference>
<dbReference type="Proteomes" id="UP001383192">
    <property type="component" value="Unassembled WGS sequence"/>
</dbReference>
<sequence>MSSSNQAPANIEWNVDTICLASSKIQTILPQPTSRLTCTPNFYDSPNKAIKPGPEAKNFYILMERSGGSRYRQGIYRDYQDIKRQLPNENLDGSTAICQGYETFEEARQAWKTKCTQNHTSTSHANHLRAQFNSRILQTAHAAKGQLVITALNDLYGSRNTSSLNTVISSPPTSPRRNRALQWQLYLASDVGVYGFRDLKQAYNALNIAGEDTAMLFFALDRDTVIQAWADHQDSSDEFDVAGALADLSV</sequence>
<comment type="caution">
    <text evidence="1">The sequence shown here is derived from an EMBL/GenBank/DDBJ whole genome shotgun (WGS) entry which is preliminary data.</text>
</comment>
<dbReference type="EMBL" id="JAYKXP010000149">
    <property type="protein sequence ID" value="KAK7022763.1"/>
    <property type="molecule type" value="Genomic_DNA"/>
</dbReference>